<dbReference type="Pfam" id="PF13174">
    <property type="entry name" value="TPR_6"/>
    <property type="match status" value="1"/>
</dbReference>
<accession>A0A7W8LLY7</accession>
<sequence>MLKKVLLLAFLSVFSLFGAFSQTSAKAKLNSSDSANLKQGAEAYKKEDWTSAIFFLRKVVAVPGFASDENLFMLIKSEIYAGEYRQAQNDCEKFLEQFAFSPYAEYVKYQNGRLLHLLARNEDAVLSLSDFCHQHSESELYPLAIFWIAESFYDEYNFESARGLYERVVNDYPACEKAPQAQYKLDLIERRAREEKLLYLLKVIGEENLSTREEYERQLRVYALEDENGVRRSLLDAQARIAELEALLGDGLPAYEEGITAATEEKSQPAEPEKCEYSKNDESSSGVSKPKNPTVHVIQNVNEPSFRVKQTKTGQGTTALKKAEDAEKNADVQALKRKAKQLQYLLEEQSDKSEEAEK</sequence>
<keyword evidence="2" id="KW-0732">Signal</keyword>
<evidence type="ECO:0000256" key="1">
    <source>
        <dbReference type="SAM" id="MobiDB-lite"/>
    </source>
</evidence>
<dbReference type="EMBL" id="JACHFQ010000003">
    <property type="protein sequence ID" value="MBB5225860.1"/>
    <property type="molecule type" value="Genomic_DNA"/>
</dbReference>
<organism evidence="3 4">
    <name type="scientific">Treponema ruminis</name>
    <dbReference type="NCBI Taxonomy" id="744515"/>
    <lineage>
        <taxon>Bacteria</taxon>
        <taxon>Pseudomonadati</taxon>
        <taxon>Spirochaetota</taxon>
        <taxon>Spirochaetia</taxon>
        <taxon>Spirochaetales</taxon>
        <taxon>Treponemataceae</taxon>
        <taxon>Treponema</taxon>
    </lineage>
</organism>
<dbReference type="InterPro" id="IPR019734">
    <property type="entry name" value="TPR_rpt"/>
</dbReference>
<feature type="region of interest" description="Disordered" evidence="1">
    <location>
        <begin position="262"/>
        <end position="329"/>
    </location>
</feature>
<keyword evidence="4" id="KW-1185">Reference proteome</keyword>
<dbReference type="Proteomes" id="UP000518887">
    <property type="component" value="Unassembled WGS sequence"/>
</dbReference>
<name>A0A7W8LLY7_9SPIR</name>
<comment type="caution">
    <text evidence="3">The sequence shown here is derived from an EMBL/GenBank/DDBJ whole genome shotgun (WGS) entry which is preliminary data.</text>
</comment>
<evidence type="ECO:0000256" key="2">
    <source>
        <dbReference type="SAM" id="SignalP"/>
    </source>
</evidence>
<feature type="chain" id="PRO_5030725418" evidence="2">
    <location>
        <begin position="22"/>
        <end position="358"/>
    </location>
</feature>
<feature type="compositionally biased region" description="Basic and acidic residues" evidence="1">
    <location>
        <begin position="263"/>
        <end position="282"/>
    </location>
</feature>
<reference evidence="3 4" key="1">
    <citation type="submission" date="2020-08" db="EMBL/GenBank/DDBJ databases">
        <title>Genomic Encyclopedia of Type Strains, Phase IV (KMG-IV): sequencing the most valuable type-strain genomes for metagenomic binning, comparative biology and taxonomic classification.</title>
        <authorList>
            <person name="Goeker M."/>
        </authorList>
    </citation>
    <scope>NUCLEOTIDE SEQUENCE [LARGE SCALE GENOMIC DNA]</scope>
    <source>
        <strain evidence="3 4">DSM 103462</strain>
    </source>
</reference>
<gene>
    <name evidence="3" type="ORF">HNP76_001217</name>
</gene>
<evidence type="ECO:0000313" key="4">
    <source>
        <dbReference type="Proteomes" id="UP000518887"/>
    </source>
</evidence>
<dbReference type="RefSeq" id="WP_184658545.1">
    <property type="nucleotide sequence ID" value="NZ_CP031518.1"/>
</dbReference>
<evidence type="ECO:0000313" key="3">
    <source>
        <dbReference type="EMBL" id="MBB5225860.1"/>
    </source>
</evidence>
<protein>
    <submittedName>
        <fullName evidence="3">Outer membrane protein assembly factor BamD (BamD/ComL family)</fullName>
    </submittedName>
</protein>
<proteinExistence type="predicted"/>
<dbReference type="AlphaFoldDB" id="A0A7W8LLY7"/>
<feature type="signal peptide" evidence="2">
    <location>
        <begin position="1"/>
        <end position="21"/>
    </location>
</feature>
<dbReference type="Gene3D" id="1.25.40.10">
    <property type="entry name" value="Tetratricopeptide repeat domain"/>
    <property type="match status" value="2"/>
</dbReference>
<dbReference type="InterPro" id="IPR011990">
    <property type="entry name" value="TPR-like_helical_dom_sf"/>
</dbReference>